<dbReference type="HOGENOM" id="CLU_2848795_0_0_6"/>
<organism evidence="1 2">
    <name type="scientific">Xanthomonas oryzae pv. oryzicola (strain BLS256)</name>
    <dbReference type="NCBI Taxonomy" id="383407"/>
    <lineage>
        <taxon>Bacteria</taxon>
        <taxon>Pseudomonadati</taxon>
        <taxon>Pseudomonadota</taxon>
        <taxon>Gammaproteobacteria</taxon>
        <taxon>Lysobacterales</taxon>
        <taxon>Lysobacteraceae</taxon>
        <taxon>Xanthomonas</taxon>
    </lineage>
</organism>
<protein>
    <submittedName>
        <fullName evidence="1">Uncharacterized protein</fullName>
    </submittedName>
</protein>
<dbReference type="Proteomes" id="UP000008851">
    <property type="component" value="Chromosome"/>
</dbReference>
<sequence>MSDRVAYEKAVISGSGAVFARRTRSHSAAQSQRAIVRSPEILEPYLAALPQACVACGDATASVKE</sequence>
<dbReference type="KEGG" id="xor:XOC_2594"/>
<evidence type="ECO:0000313" key="2">
    <source>
        <dbReference type="Proteomes" id="UP000008851"/>
    </source>
</evidence>
<evidence type="ECO:0000313" key="1">
    <source>
        <dbReference type="EMBL" id="AEQ96709.1"/>
    </source>
</evidence>
<accession>G7TGW5</accession>
<proteinExistence type="predicted"/>
<dbReference type="EMBL" id="CP003057">
    <property type="protein sequence ID" value="AEQ96709.1"/>
    <property type="molecule type" value="Genomic_DNA"/>
</dbReference>
<gene>
    <name evidence="1" type="ORF">XOC_2594</name>
</gene>
<dbReference type="AlphaFoldDB" id="G7TGW5"/>
<name>G7TGW5_XANOB</name>
<reference evidence="1 2" key="1">
    <citation type="journal article" date="2011" name="J. Bacteriol.">
        <title>Two new complete genome sequences offer insight into host and tissue specificity of plant pathogenic Xanthomonas spp.</title>
        <authorList>
            <person name="Bogdanove A.J."/>
            <person name="Koebnik R."/>
            <person name="Lu H."/>
            <person name="Furutani A."/>
            <person name="Angiuoli S.V."/>
            <person name="Patil P.B."/>
            <person name="Van Sluys M.A."/>
            <person name="Ryan R.P."/>
            <person name="Meyer D.F."/>
            <person name="Han S.W."/>
            <person name="Aparna G."/>
            <person name="Rajaram M."/>
            <person name="Delcher A.L."/>
            <person name="Phillippy A.M."/>
            <person name="Puiu D."/>
            <person name="Schatz M.C."/>
            <person name="Shumway M."/>
            <person name="Sommer D.D."/>
            <person name="Trapnell C."/>
            <person name="Benahmed F."/>
            <person name="Dimitrov G."/>
            <person name="Madupu R."/>
            <person name="Radune D."/>
            <person name="Sullivan S."/>
            <person name="Jha G."/>
            <person name="Ishihara H."/>
            <person name="Lee S.W."/>
            <person name="Pandey A."/>
            <person name="Sharma V."/>
            <person name="Sriariyanun M."/>
            <person name="Szurek B."/>
            <person name="Vera-Cruz C.M."/>
            <person name="Dorman K.S."/>
            <person name="Ronald P.C."/>
            <person name="Verdier V."/>
            <person name="Dow J.M."/>
            <person name="Sonti R.V."/>
            <person name="Tsuge S."/>
            <person name="Brendel V.P."/>
            <person name="Rabinowicz P.D."/>
            <person name="Leach J.E."/>
            <person name="White F.F."/>
            <person name="Salzberg S.L."/>
        </authorList>
    </citation>
    <scope>NUCLEOTIDE SEQUENCE [LARGE SCALE GENOMIC DNA]</scope>
    <source>
        <strain evidence="1 2">BLS256</strain>
    </source>
</reference>